<name>A0AAV4FQE3_9GAST</name>
<dbReference type="Proteomes" id="UP000762676">
    <property type="component" value="Unassembled WGS sequence"/>
</dbReference>
<gene>
    <name evidence="2" type="ORF">ElyMa_005765200</name>
</gene>
<feature type="compositionally biased region" description="Polar residues" evidence="1">
    <location>
        <begin position="264"/>
        <end position="276"/>
    </location>
</feature>
<protein>
    <submittedName>
        <fullName evidence="2">Uncharacterized protein</fullName>
    </submittedName>
</protein>
<organism evidence="2 3">
    <name type="scientific">Elysia marginata</name>
    <dbReference type="NCBI Taxonomy" id="1093978"/>
    <lineage>
        <taxon>Eukaryota</taxon>
        <taxon>Metazoa</taxon>
        <taxon>Spiralia</taxon>
        <taxon>Lophotrochozoa</taxon>
        <taxon>Mollusca</taxon>
        <taxon>Gastropoda</taxon>
        <taxon>Heterobranchia</taxon>
        <taxon>Euthyneura</taxon>
        <taxon>Panpulmonata</taxon>
        <taxon>Sacoglossa</taxon>
        <taxon>Placobranchoidea</taxon>
        <taxon>Plakobranchidae</taxon>
        <taxon>Elysia</taxon>
    </lineage>
</organism>
<feature type="compositionally biased region" description="Polar residues" evidence="1">
    <location>
        <begin position="307"/>
        <end position="316"/>
    </location>
</feature>
<dbReference type="AlphaFoldDB" id="A0AAV4FQE3"/>
<evidence type="ECO:0000313" key="3">
    <source>
        <dbReference type="Proteomes" id="UP000762676"/>
    </source>
</evidence>
<keyword evidence="3" id="KW-1185">Reference proteome</keyword>
<evidence type="ECO:0000256" key="1">
    <source>
        <dbReference type="SAM" id="MobiDB-lite"/>
    </source>
</evidence>
<dbReference type="EMBL" id="BMAT01011551">
    <property type="protein sequence ID" value="GFR74905.1"/>
    <property type="molecule type" value="Genomic_DNA"/>
</dbReference>
<reference evidence="2 3" key="1">
    <citation type="journal article" date="2021" name="Elife">
        <title>Chloroplast acquisition without the gene transfer in kleptoplastic sea slugs, Plakobranchus ocellatus.</title>
        <authorList>
            <person name="Maeda T."/>
            <person name="Takahashi S."/>
            <person name="Yoshida T."/>
            <person name="Shimamura S."/>
            <person name="Takaki Y."/>
            <person name="Nagai Y."/>
            <person name="Toyoda A."/>
            <person name="Suzuki Y."/>
            <person name="Arimoto A."/>
            <person name="Ishii H."/>
            <person name="Satoh N."/>
            <person name="Nishiyama T."/>
            <person name="Hasebe M."/>
            <person name="Maruyama T."/>
            <person name="Minagawa J."/>
            <person name="Obokata J."/>
            <person name="Shigenobu S."/>
        </authorList>
    </citation>
    <scope>NUCLEOTIDE SEQUENCE [LARGE SCALE GENOMIC DNA]</scope>
</reference>
<sequence>MVIKKHSRTKIQTSFQKRKWKATLVEKELIDKDLFQKYSGSNSEKSCADERTDYGPENHAKVQGLNMAVDDVKLSSSVSLEDMPATIDSALTETLNIILVDTVLESSLKIIRSQCIGRDKKPDITWLKQEVETESFKTKFQPEHIIKAEAASMMPGTEAVDDVADTNVPWVNLIQADPLHICKNSSKERPNVFDFLERCTIDTPQMMLDPAGQSTSDPVQTYFTNLVWRKNSAEKLKGMEIAEQNEPERSWRHVNNRRKKETLTKSSETQVESAAENTKGIRAVECSTRSRKGLNGTKHGSNNNNNTRQTAVPTNTARRKNPQRASCKIARRIERSHLPIVIKSVESSRSDRTTFCSLPHSHFSRNNNTTECRHSERAERQHSEGDITLCLRESDEIDRATCNSRSCSSEQCAREEITYSHIGQKCRAR</sequence>
<proteinExistence type="predicted"/>
<feature type="region of interest" description="Disordered" evidence="1">
    <location>
        <begin position="257"/>
        <end position="326"/>
    </location>
</feature>
<evidence type="ECO:0000313" key="2">
    <source>
        <dbReference type="EMBL" id="GFR74905.1"/>
    </source>
</evidence>
<accession>A0AAV4FQE3</accession>
<comment type="caution">
    <text evidence="2">The sequence shown here is derived from an EMBL/GenBank/DDBJ whole genome shotgun (WGS) entry which is preliminary data.</text>
</comment>